<protein>
    <submittedName>
        <fullName evidence="2">Uncharacterized protein</fullName>
    </submittedName>
</protein>
<accession>W2T4U0</accession>
<dbReference type="KEGG" id="nai:NECAME_11828"/>
<name>W2T4U0_NECAM</name>
<feature type="non-terminal residue" evidence="2">
    <location>
        <position position="1"/>
    </location>
</feature>
<dbReference type="OrthoDB" id="5832223at2759"/>
<proteinExistence type="predicted"/>
<dbReference type="STRING" id="51031.W2T4U0"/>
<dbReference type="EMBL" id="KI660240">
    <property type="protein sequence ID" value="ETN76236.1"/>
    <property type="molecule type" value="Genomic_DNA"/>
</dbReference>
<evidence type="ECO:0000313" key="2">
    <source>
        <dbReference type="EMBL" id="ETN76236.1"/>
    </source>
</evidence>
<sequence length="321" mass="37423">LTTYALEAVNAYEVIVVKQRNVWGLDIDEKKSWYYGLTFRLLFSFAAVGGAVIAVGASAFNQLTTQWTCVGIYSQNSINLWLPLVLLNLILALAASAYSYKASFIQWYLPQYEEKMEKNTEKMDLAARSNVEKHYVPKCKRGRIRKCWMRTYAKMRVEEESRTKSELIWGVFVKELCDHGVYEYSKPVLDQLRYLFKCWVVQTYRSDPKSDTVKPRRTRAGAELEYLLSNYYEVLNSLTILKLTLSSRIQRNDYYNSIENYLRTCDTYDPFLMCMITSMDRNGNTGQIPFLRTPLKLLSIQVLDDMKLASEEENTMSHRNM</sequence>
<gene>
    <name evidence="2" type="ORF">NECAME_11828</name>
</gene>
<reference evidence="3" key="1">
    <citation type="journal article" date="2014" name="Nat. Genet.">
        <title>Genome of the human hookworm Necator americanus.</title>
        <authorList>
            <person name="Tang Y.T."/>
            <person name="Gao X."/>
            <person name="Rosa B.A."/>
            <person name="Abubucker S."/>
            <person name="Hallsworth-Pepin K."/>
            <person name="Martin J."/>
            <person name="Tyagi R."/>
            <person name="Heizer E."/>
            <person name="Zhang X."/>
            <person name="Bhonagiri-Palsikar V."/>
            <person name="Minx P."/>
            <person name="Warren W.C."/>
            <person name="Wang Q."/>
            <person name="Zhan B."/>
            <person name="Hotez P.J."/>
            <person name="Sternberg P.W."/>
            <person name="Dougall A."/>
            <person name="Gaze S.T."/>
            <person name="Mulvenna J."/>
            <person name="Sotillo J."/>
            <person name="Ranganathan S."/>
            <person name="Rabelo E.M."/>
            <person name="Wilson R.K."/>
            <person name="Felgner P.L."/>
            <person name="Bethony J."/>
            <person name="Hawdon J.M."/>
            <person name="Gasser R.B."/>
            <person name="Loukas A."/>
            <person name="Mitreva M."/>
        </authorList>
    </citation>
    <scope>NUCLEOTIDE SEQUENCE [LARGE SCALE GENOMIC DNA]</scope>
</reference>
<keyword evidence="1" id="KW-1133">Transmembrane helix</keyword>
<keyword evidence="1" id="KW-0472">Membrane</keyword>
<feature type="transmembrane region" description="Helical" evidence="1">
    <location>
        <begin position="39"/>
        <end position="60"/>
    </location>
</feature>
<feature type="transmembrane region" description="Helical" evidence="1">
    <location>
        <begin position="80"/>
        <end position="100"/>
    </location>
</feature>
<dbReference type="AlphaFoldDB" id="W2T4U0"/>
<organism evidence="2 3">
    <name type="scientific">Necator americanus</name>
    <name type="common">Human hookworm</name>
    <dbReference type="NCBI Taxonomy" id="51031"/>
    <lineage>
        <taxon>Eukaryota</taxon>
        <taxon>Metazoa</taxon>
        <taxon>Ecdysozoa</taxon>
        <taxon>Nematoda</taxon>
        <taxon>Chromadorea</taxon>
        <taxon>Rhabditida</taxon>
        <taxon>Rhabditina</taxon>
        <taxon>Rhabditomorpha</taxon>
        <taxon>Strongyloidea</taxon>
        <taxon>Ancylostomatidae</taxon>
        <taxon>Bunostominae</taxon>
        <taxon>Necator</taxon>
    </lineage>
</organism>
<evidence type="ECO:0000313" key="3">
    <source>
        <dbReference type="Proteomes" id="UP000053676"/>
    </source>
</evidence>
<keyword evidence="1" id="KW-0812">Transmembrane</keyword>
<keyword evidence="3" id="KW-1185">Reference proteome</keyword>
<evidence type="ECO:0000256" key="1">
    <source>
        <dbReference type="SAM" id="Phobius"/>
    </source>
</evidence>
<dbReference type="Proteomes" id="UP000053676">
    <property type="component" value="Unassembled WGS sequence"/>
</dbReference>